<gene>
    <name evidence="1" type="ORF">HII31_04742</name>
</gene>
<name>A0A8H6RNE6_9PEZI</name>
<evidence type="ECO:0000313" key="1">
    <source>
        <dbReference type="EMBL" id="KAF7193852.1"/>
    </source>
</evidence>
<dbReference type="AlphaFoldDB" id="A0A8H6RNE6"/>
<proteinExistence type="predicted"/>
<comment type="caution">
    <text evidence="1">The sequence shown here is derived from an EMBL/GenBank/DDBJ whole genome shotgun (WGS) entry which is preliminary data.</text>
</comment>
<dbReference type="EMBL" id="JABCIY010000070">
    <property type="protein sequence ID" value="KAF7193852.1"/>
    <property type="molecule type" value="Genomic_DNA"/>
</dbReference>
<organism evidence="1 2">
    <name type="scientific">Pseudocercospora fuligena</name>
    <dbReference type="NCBI Taxonomy" id="685502"/>
    <lineage>
        <taxon>Eukaryota</taxon>
        <taxon>Fungi</taxon>
        <taxon>Dikarya</taxon>
        <taxon>Ascomycota</taxon>
        <taxon>Pezizomycotina</taxon>
        <taxon>Dothideomycetes</taxon>
        <taxon>Dothideomycetidae</taxon>
        <taxon>Mycosphaerellales</taxon>
        <taxon>Mycosphaerellaceae</taxon>
        <taxon>Pseudocercospora</taxon>
    </lineage>
</organism>
<dbReference type="Proteomes" id="UP000660729">
    <property type="component" value="Unassembled WGS sequence"/>
</dbReference>
<reference evidence="1" key="1">
    <citation type="submission" date="2020-04" db="EMBL/GenBank/DDBJ databases">
        <title>Draft genome resource of the tomato pathogen Pseudocercospora fuligena.</title>
        <authorList>
            <person name="Zaccaron A."/>
        </authorList>
    </citation>
    <scope>NUCLEOTIDE SEQUENCE</scope>
    <source>
        <strain evidence="1">PF001</strain>
    </source>
</reference>
<sequence>MSSTNPALASASSGAFNATLEIKIPGSLVKDWEIPAQTLSVQSTVDEVLALIKSHIIKCLKEASYIDNADFTGFMERLGENIQNPSICFATSVSPVINDKPRGPINLDDEHAKRFNTVRDLFTDPAQLGGSTRLDLKIVLNICPQPAGVQLATDLDNVVHSRHQSAK</sequence>
<keyword evidence="2" id="KW-1185">Reference proteome</keyword>
<accession>A0A8H6RNE6</accession>
<evidence type="ECO:0000313" key="2">
    <source>
        <dbReference type="Proteomes" id="UP000660729"/>
    </source>
</evidence>
<protein>
    <submittedName>
        <fullName evidence="1">Uncharacterized protein</fullName>
    </submittedName>
</protein>